<accession>A0A1Y3YUQ8</accession>
<evidence type="ECO:0000313" key="1">
    <source>
        <dbReference type="EMBL" id="OUO01593.1"/>
    </source>
</evidence>
<protein>
    <submittedName>
        <fullName evidence="1">Uncharacterized protein</fullName>
    </submittedName>
</protein>
<proteinExistence type="predicted"/>
<dbReference type="AlphaFoldDB" id="A0A1Y3YUQ8"/>
<sequence length="62" mass="6928">MEHAGSLSPTTPEHQGAGTVWRQVAVKPYGFRLTKTQLAVRRSGPRFSNNYCVSARYMAVFL</sequence>
<organism evidence="1 2">
    <name type="scientific">Bacteroides clarus</name>
    <dbReference type="NCBI Taxonomy" id="626929"/>
    <lineage>
        <taxon>Bacteria</taxon>
        <taxon>Pseudomonadati</taxon>
        <taxon>Bacteroidota</taxon>
        <taxon>Bacteroidia</taxon>
        <taxon>Bacteroidales</taxon>
        <taxon>Bacteroidaceae</taxon>
        <taxon>Bacteroides</taxon>
    </lineage>
</organism>
<evidence type="ECO:0000313" key="2">
    <source>
        <dbReference type="Proteomes" id="UP000195386"/>
    </source>
</evidence>
<reference evidence="2" key="1">
    <citation type="submission" date="2017-04" db="EMBL/GenBank/DDBJ databases">
        <title>Function of individual gut microbiota members based on whole genome sequencing of pure cultures obtained from chicken caecum.</title>
        <authorList>
            <person name="Medvecky M."/>
            <person name="Cejkova D."/>
            <person name="Polansky O."/>
            <person name="Karasova D."/>
            <person name="Kubasova T."/>
            <person name="Cizek A."/>
            <person name="Rychlik I."/>
        </authorList>
    </citation>
    <scope>NUCLEOTIDE SEQUENCE [LARGE SCALE GENOMIC DNA]</scope>
    <source>
        <strain evidence="2">An43</strain>
    </source>
</reference>
<dbReference type="Proteomes" id="UP000195386">
    <property type="component" value="Unassembled WGS sequence"/>
</dbReference>
<dbReference type="EMBL" id="NFII01000005">
    <property type="protein sequence ID" value="OUO01593.1"/>
    <property type="molecule type" value="Genomic_DNA"/>
</dbReference>
<comment type="caution">
    <text evidence="1">The sequence shown here is derived from an EMBL/GenBank/DDBJ whole genome shotgun (WGS) entry which is preliminary data.</text>
</comment>
<name>A0A1Y3YUQ8_9BACE</name>
<gene>
    <name evidence="1" type="ORF">B5F97_07820</name>
</gene>